<accession>A0A835S9M3</accession>
<keyword evidence="5" id="KW-0010">Activator</keyword>
<feature type="short sequence motif" description="Bipartite nuclear localization signal" evidence="4">
    <location>
        <begin position="111"/>
        <end position="118"/>
    </location>
</feature>
<feature type="domain" description="WRC" evidence="8">
    <location>
        <begin position="78"/>
        <end position="122"/>
    </location>
</feature>
<organism evidence="9 10">
    <name type="scientific">Vanilla planifolia</name>
    <name type="common">Vanilla</name>
    <dbReference type="NCBI Taxonomy" id="51239"/>
    <lineage>
        <taxon>Eukaryota</taxon>
        <taxon>Viridiplantae</taxon>
        <taxon>Streptophyta</taxon>
        <taxon>Embryophyta</taxon>
        <taxon>Tracheophyta</taxon>
        <taxon>Spermatophyta</taxon>
        <taxon>Magnoliopsida</taxon>
        <taxon>Liliopsida</taxon>
        <taxon>Asparagales</taxon>
        <taxon>Orchidaceae</taxon>
        <taxon>Vanilloideae</taxon>
        <taxon>Vanilleae</taxon>
        <taxon>Vanilla</taxon>
    </lineage>
</organism>
<dbReference type="PANTHER" id="PTHR31602:SF8">
    <property type="entry name" value="GROWTH-REGULATING FACTOR 5"/>
    <property type="match status" value="1"/>
</dbReference>
<evidence type="ECO:0000259" key="7">
    <source>
        <dbReference type="PROSITE" id="PS51666"/>
    </source>
</evidence>
<evidence type="ECO:0000256" key="2">
    <source>
        <dbReference type="ARBA" id="ARBA00008122"/>
    </source>
</evidence>
<dbReference type="InterPro" id="IPR031137">
    <property type="entry name" value="GRF"/>
</dbReference>
<feature type="domain" description="QLQ" evidence="7">
    <location>
        <begin position="17"/>
        <end position="52"/>
    </location>
</feature>
<evidence type="ECO:0000256" key="5">
    <source>
        <dbReference type="RuleBase" id="RU367127"/>
    </source>
</evidence>
<evidence type="ECO:0000313" key="10">
    <source>
        <dbReference type="Proteomes" id="UP000639772"/>
    </source>
</evidence>
<dbReference type="Pfam" id="PF08880">
    <property type="entry name" value="QLQ"/>
    <property type="match status" value="1"/>
</dbReference>
<dbReference type="GO" id="GO:0005634">
    <property type="term" value="C:nucleus"/>
    <property type="evidence" value="ECO:0007669"/>
    <property type="project" value="UniProtKB-SubCell"/>
</dbReference>
<evidence type="ECO:0000313" key="9">
    <source>
        <dbReference type="EMBL" id="KAG0502980.1"/>
    </source>
</evidence>
<feature type="compositionally biased region" description="Low complexity" evidence="6">
    <location>
        <begin position="122"/>
        <end position="152"/>
    </location>
</feature>
<feature type="compositionally biased region" description="Basic residues" evidence="6">
    <location>
        <begin position="108"/>
        <end position="118"/>
    </location>
</feature>
<sequence length="361" mass="39584">MNSTAAAAGSGLRCRPPFTASQWEELEHQALIFKYLVAGIPVPPDLLLPIQRSYESMAARFYSHPSLGYCSYYGKKMDPEPGRCRRTDGKKWRCSKDAYPDSKYCERHMHRGRNRSRKHVESQQALPTSQPSSSTATPLALSAAGNSTSGTSGVAAAVDGGGFHDLQFHSISSHAFSGSATADGISTSNTKDFRYLHGSKPERDKGSFFSDLSGNTRAFSTHTSLDNSSWSLMPSPIASFQISKDSEDSFIHSNFLQLQPMQGLGQVATSSLHNHHHHHSFSGNDFSSFESPTNSAQALRPFFEEWPRTRDSWSDLEDGRSKHNSFSTTQLSISIPMASSDFSITSSRSPNDDEMGGLLPV</sequence>
<proteinExistence type="inferred from homology"/>
<protein>
    <recommendedName>
        <fullName evidence="5">Growth-regulating factor</fullName>
    </recommendedName>
</protein>
<evidence type="ECO:0000256" key="4">
    <source>
        <dbReference type="PROSITE-ProRule" id="PRU01002"/>
    </source>
</evidence>
<evidence type="ECO:0000256" key="3">
    <source>
        <dbReference type="ARBA" id="ARBA00023242"/>
    </source>
</evidence>
<name>A0A835S9M3_VANPL</name>
<dbReference type="PROSITE" id="PS51666">
    <property type="entry name" value="QLQ"/>
    <property type="match status" value="1"/>
</dbReference>
<comment type="caution">
    <text evidence="9">The sequence shown here is derived from an EMBL/GenBank/DDBJ whole genome shotgun (WGS) entry which is preliminary data.</text>
</comment>
<dbReference type="PANTHER" id="PTHR31602">
    <property type="entry name" value="GROWTH-REGULATING FACTOR 5"/>
    <property type="match status" value="1"/>
</dbReference>
<dbReference type="EMBL" id="JADCNM010000001">
    <property type="protein sequence ID" value="KAG0502980.1"/>
    <property type="molecule type" value="Genomic_DNA"/>
</dbReference>
<dbReference type="GO" id="GO:0032502">
    <property type="term" value="P:developmental process"/>
    <property type="evidence" value="ECO:0007669"/>
    <property type="project" value="InterPro"/>
</dbReference>
<dbReference type="SMART" id="SM00951">
    <property type="entry name" value="QLQ"/>
    <property type="match status" value="1"/>
</dbReference>
<evidence type="ECO:0000259" key="8">
    <source>
        <dbReference type="PROSITE" id="PS51667"/>
    </source>
</evidence>
<dbReference type="InterPro" id="IPR014977">
    <property type="entry name" value="WRC_dom"/>
</dbReference>
<keyword evidence="3 4" id="KW-0539">Nucleus</keyword>
<dbReference type="GO" id="GO:0005524">
    <property type="term" value="F:ATP binding"/>
    <property type="evidence" value="ECO:0007669"/>
    <property type="project" value="UniProtKB-UniRule"/>
</dbReference>
<comment type="function">
    <text evidence="5">Transcription activator.</text>
</comment>
<dbReference type="GO" id="GO:0006355">
    <property type="term" value="P:regulation of DNA-templated transcription"/>
    <property type="evidence" value="ECO:0007669"/>
    <property type="project" value="InterPro"/>
</dbReference>
<comment type="domain">
    <text evidence="5">The QLQ domain and WRC domain may be involved in protein-protein interaction and DNA-binding, respectively.</text>
</comment>
<dbReference type="OrthoDB" id="1927209at2759"/>
<dbReference type="Pfam" id="PF08879">
    <property type="entry name" value="WRC"/>
    <property type="match status" value="1"/>
</dbReference>
<keyword evidence="5" id="KW-0804">Transcription</keyword>
<comment type="similarity">
    <text evidence="2 5">Belongs to the GRF family.</text>
</comment>
<feature type="short sequence motif" description="Bipartite nuclear localization signal" evidence="4">
    <location>
        <begin position="83"/>
        <end position="93"/>
    </location>
</feature>
<dbReference type="AlphaFoldDB" id="A0A835S9M3"/>
<dbReference type="Proteomes" id="UP000639772">
    <property type="component" value="Chromosome 1"/>
</dbReference>
<dbReference type="InterPro" id="IPR014978">
    <property type="entry name" value="Gln-Leu-Gln_QLQ"/>
</dbReference>
<dbReference type="PROSITE" id="PS51667">
    <property type="entry name" value="WRC"/>
    <property type="match status" value="1"/>
</dbReference>
<reference evidence="9 10" key="1">
    <citation type="journal article" date="2020" name="Nat. Food">
        <title>A phased Vanilla planifolia genome enables genetic improvement of flavour and production.</title>
        <authorList>
            <person name="Hasing T."/>
            <person name="Tang H."/>
            <person name="Brym M."/>
            <person name="Khazi F."/>
            <person name="Huang T."/>
            <person name="Chambers A.H."/>
        </authorList>
    </citation>
    <scope>NUCLEOTIDE SEQUENCE [LARGE SCALE GENOMIC DNA]</scope>
    <source>
        <tissue evidence="9">Leaf</tissue>
    </source>
</reference>
<keyword evidence="5" id="KW-0805">Transcription regulation</keyword>
<dbReference type="GO" id="GO:0006351">
    <property type="term" value="P:DNA-templated transcription"/>
    <property type="evidence" value="ECO:0007669"/>
    <property type="project" value="UniProtKB-UniRule"/>
</dbReference>
<feature type="region of interest" description="Disordered" evidence="6">
    <location>
        <begin position="105"/>
        <end position="152"/>
    </location>
</feature>
<evidence type="ECO:0000256" key="6">
    <source>
        <dbReference type="SAM" id="MobiDB-lite"/>
    </source>
</evidence>
<comment type="subcellular location">
    <subcellularLocation>
        <location evidence="1 4 5">Nucleus</location>
    </subcellularLocation>
</comment>
<feature type="region of interest" description="Disordered" evidence="6">
    <location>
        <begin position="342"/>
        <end position="361"/>
    </location>
</feature>
<evidence type="ECO:0000256" key="1">
    <source>
        <dbReference type="ARBA" id="ARBA00004123"/>
    </source>
</evidence>
<gene>
    <name evidence="9" type="ORF">HPP92_003052</name>
</gene>